<evidence type="ECO:0000313" key="3">
    <source>
        <dbReference type="Proteomes" id="UP001108240"/>
    </source>
</evidence>
<evidence type="ECO:0000313" key="2">
    <source>
        <dbReference type="Ensembl" id="ENSCCRP00000121471.1"/>
    </source>
</evidence>
<name>A0A9J7YQK2_CYPCA</name>
<dbReference type="Ensembl" id="ENSCCRT00000128404.1">
    <property type="protein sequence ID" value="ENSCCRP00000121471.1"/>
    <property type="gene ID" value="ENSCCRG00000073528.1"/>
</dbReference>
<evidence type="ECO:0000256" key="1">
    <source>
        <dbReference type="SAM" id="MobiDB-lite"/>
    </source>
</evidence>
<reference evidence="2" key="1">
    <citation type="submission" date="2025-08" db="UniProtKB">
        <authorList>
            <consortium name="Ensembl"/>
        </authorList>
    </citation>
    <scope>IDENTIFICATION</scope>
</reference>
<sequence length="75" mass="8209">MGKKRKLDICNFVDTPDDDLICVICRAVLCCPWMKRAAAALCSRVAEAEGHRSQPAQEDAAYAEPDEPGGWRSGD</sequence>
<keyword evidence="3" id="KW-1185">Reference proteome</keyword>
<dbReference type="GeneTree" id="ENSGT00530000063647"/>
<protein>
    <submittedName>
        <fullName evidence="2">Ring finger protein 151</fullName>
    </submittedName>
</protein>
<dbReference type="AlphaFoldDB" id="A0A9J7YQK2"/>
<reference evidence="2" key="2">
    <citation type="submission" date="2025-09" db="UniProtKB">
        <authorList>
            <consortium name="Ensembl"/>
        </authorList>
    </citation>
    <scope>IDENTIFICATION</scope>
</reference>
<dbReference type="Proteomes" id="UP001108240">
    <property type="component" value="Unplaced"/>
</dbReference>
<organism evidence="2 3">
    <name type="scientific">Cyprinus carpio carpio</name>
    <dbReference type="NCBI Taxonomy" id="630221"/>
    <lineage>
        <taxon>Eukaryota</taxon>
        <taxon>Metazoa</taxon>
        <taxon>Chordata</taxon>
        <taxon>Craniata</taxon>
        <taxon>Vertebrata</taxon>
        <taxon>Euteleostomi</taxon>
        <taxon>Actinopterygii</taxon>
        <taxon>Neopterygii</taxon>
        <taxon>Teleostei</taxon>
        <taxon>Ostariophysi</taxon>
        <taxon>Cypriniformes</taxon>
        <taxon>Cyprinidae</taxon>
        <taxon>Cyprininae</taxon>
        <taxon>Cyprinus</taxon>
    </lineage>
</organism>
<feature type="region of interest" description="Disordered" evidence="1">
    <location>
        <begin position="50"/>
        <end position="75"/>
    </location>
</feature>
<accession>A0A9J7YQK2</accession>
<proteinExistence type="predicted"/>